<feature type="non-terminal residue" evidence="1">
    <location>
        <position position="1"/>
    </location>
</feature>
<evidence type="ECO:0000313" key="1">
    <source>
        <dbReference type="EMBL" id="CAG8851614.1"/>
    </source>
</evidence>
<sequence length="55" mass="6452">AEHAKLKEDTTNLKTKNTELEAKIVKLKYDIEEIKKNNQIITNIKNVFPFTEYNS</sequence>
<comment type="caution">
    <text evidence="1">The sequence shown here is derived from an EMBL/GenBank/DDBJ whole genome shotgun (WGS) entry which is preliminary data.</text>
</comment>
<protein>
    <submittedName>
        <fullName evidence="1">24304_t:CDS:1</fullName>
    </submittedName>
</protein>
<name>A0ACA9SZL3_9GLOM</name>
<gene>
    <name evidence="1" type="ORF">RPERSI_LOCUS36652</name>
</gene>
<evidence type="ECO:0000313" key="2">
    <source>
        <dbReference type="Proteomes" id="UP000789920"/>
    </source>
</evidence>
<keyword evidence="2" id="KW-1185">Reference proteome</keyword>
<dbReference type="Proteomes" id="UP000789920">
    <property type="component" value="Unassembled WGS sequence"/>
</dbReference>
<accession>A0ACA9SZL3</accession>
<reference evidence="1" key="1">
    <citation type="submission" date="2021-06" db="EMBL/GenBank/DDBJ databases">
        <authorList>
            <person name="Kallberg Y."/>
            <person name="Tangrot J."/>
            <person name="Rosling A."/>
        </authorList>
    </citation>
    <scope>NUCLEOTIDE SEQUENCE</scope>
    <source>
        <strain evidence="1">MA461A</strain>
    </source>
</reference>
<organism evidence="1 2">
    <name type="scientific">Racocetra persica</name>
    <dbReference type="NCBI Taxonomy" id="160502"/>
    <lineage>
        <taxon>Eukaryota</taxon>
        <taxon>Fungi</taxon>
        <taxon>Fungi incertae sedis</taxon>
        <taxon>Mucoromycota</taxon>
        <taxon>Glomeromycotina</taxon>
        <taxon>Glomeromycetes</taxon>
        <taxon>Diversisporales</taxon>
        <taxon>Gigasporaceae</taxon>
        <taxon>Racocetra</taxon>
    </lineage>
</organism>
<proteinExistence type="predicted"/>
<dbReference type="EMBL" id="CAJVQC010177178">
    <property type="protein sequence ID" value="CAG8851614.1"/>
    <property type="molecule type" value="Genomic_DNA"/>
</dbReference>